<name>A0AAD4HX91_9PEZI</name>
<reference evidence="1" key="1">
    <citation type="submission" date="2023-02" db="EMBL/GenBank/DDBJ databases">
        <authorList>
            <person name="Palmer J.M."/>
        </authorList>
    </citation>
    <scope>NUCLEOTIDE SEQUENCE</scope>
    <source>
        <strain evidence="1">FW57</strain>
    </source>
</reference>
<dbReference type="CDD" id="cd10170">
    <property type="entry name" value="ASKHA_NBD_HSP70"/>
    <property type="match status" value="1"/>
</dbReference>
<proteinExistence type="predicted"/>
<protein>
    <submittedName>
        <fullName evidence="1">Uncharacterized protein</fullName>
    </submittedName>
</protein>
<dbReference type="EMBL" id="JAHCVI010000004">
    <property type="protein sequence ID" value="KAG7286786.1"/>
    <property type="molecule type" value="Genomic_DNA"/>
</dbReference>
<accession>A0AAD4HX91</accession>
<dbReference type="AlphaFoldDB" id="A0AAD4HX91"/>
<dbReference type="PANTHER" id="PTHR14187:SF5">
    <property type="entry name" value="HEAT SHOCK 70 KDA PROTEIN 12A"/>
    <property type="match status" value="1"/>
</dbReference>
<gene>
    <name evidence="1" type="ORF">NEMBOFW57_009102</name>
</gene>
<dbReference type="Gene3D" id="3.30.420.40">
    <property type="match status" value="1"/>
</dbReference>
<dbReference type="Proteomes" id="UP001197093">
    <property type="component" value="Unassembled WGS sequence"/>
</dbReference>
<evidence type="ECO:0000313" key="1">
    <source>
        <dbReference type="EMBL" id="KAG7286786.1"/>
    </source>
</evidence>
<organism evidence="1 2">
    <name type="scientific">Staphylotrichum longicolle</name>
    <dbReference type="NCBI Taxonomy" id="669026"/>
    <lineage>
        <taxon>Eukaryota</taxon>
        <taxon>Fungi</taxon>
        <taxon>Dikarya</taxon>
        <taxon>Ascomycota</taxon>
        <taxon>Pezizomycotina</taxon>
        <taxon>Sordariomycetes</taxon>
        <taxon>Sordariomycetidae</taxon>
        <taxon>Sordariales</taxon>
        <taxon>Chaetomiaceae</taxon>
        <taxon>Staphylotrichum</taxon>
    </lineage>
</organism>
<sequence length="395" mass="43537">MENAQQLRRFHGVSPSELTSQYLRELWTAGLPEAAKRYNTTIDQLVQATFHVVIGTPANWSPDTLCRLRDAVANAGIPGHCSPQSTVSFLSEPEAAALSLLERGAISAELDVCILPMPCNDEEFLQLTEQKFRARMTGAMKSAITRPKIRVFLEQLWETGIKRSFDGSERSYSQEVPFAFMTTAERRRRLDASAPQVIFTERELSELFDPSVGEIVDLIADQLIAVAKNKRRVAKAVILCGGFSGSPYLQSKIRGSIYLWNKTNMYANGFGLGGGDGVTRLEYGEGNHGLPVNESRRVPVDMVKVANKTHMAGGICLVIYQDSIPTTGRERRTKVCEIVWTEEGAPALVAAVKAGRLVEVAVSSVDSHVSFDVYVDSVLQQRGRHVIIKSEMFGA</sequence>
<evidence type="ECO:0000313" key="2">
    <source>
        <dbReference type="Proteomes" id="UP001197093"/>
    </source>
</evidence>
<comment type="caution">
    <text evidence="1">The sequence shown here is derived from an EMBL/GenBank/DDBJ whole genome shotgun (WGS) entry which is preliminary data.</text>
</comment>
<dbReference type="SUPFAM" id="SSF53067">
    <property type="entry name" value="Actin-like ATPase domain"/>
    <property type="match status" value="2"/>
</dbReference>
<dbReference type="InterPro" id="IPR043129">
    <property type="entry name" value="ATPase_NBD"/>
</dbReference>
<keyword evidence="2" id="KW-1185">Reference proteome</keyword>
<dbReference type="PANTHER" id="PTHR14187">
    <property type="entry name" value="ALPHA KINASE/ELONGATION FACTOR 2 KINASE"/>
    <property type="match status" value="1"/>
</dbReference>